<sequence length="81" mass="8992">MSPGMTVRPSRSMTWVAGPFWAMTSCSLPRVENRPCVMAAAVAFAFRASPVKNRPFLRMRFAVLMAYRFPSFADAPSIAFA</sequence>
<reference evidence="1 2" key="1">
    <citation type="submission" date="2006-04" db="EMBL/GenBank/DDBJ databases">
        <authorList>
            <person name="Nierman W.C."/>
        </authorList>
    </citation>
    <scope>NUCLEOTIDE SEQUENCE [LARGE SCALE GENOMIC DNA]</scope>
    <source>
        <strain evidence="1 2">DW4/3-1</strain>
    </source>
</reference>
<name>Q08WT2_STIAD</name>
<gene>
    <name evidence="1" type="ORF">STIAU_1872</name>
</gene>
<accession>Q08WT2</accession>
<organism evidence="1 2">
    <name type="scientific">Stigmatella aurantiaca (strain DW4/3-1)</name>
    <dbReference type="NCBI Taxonomy" id="378806"/>
    <lineage>
        <taxon>Bacteria</taxon>
        <taxon>Pseudomonadati</taxon>
        <taxon>Myxococcota</taxon>
        <taxon>Myxococcia</taxon>
        <taxon>Myxococcales</taxon>
        <taxon>Cystobacterineae</taxon>
        <taxon>Archangiaceae</taxon>
        <taxon>Stigmatella</taxon>
    </lineage>
</organism>
<protein>
    <submittedName>
        <fullName evidence="1">Uncharacterized protein</fullName>
    </submittedName>
</protein>
<dbReference type="AlphaFoldDB" id="Q08WT2"/>
<dbReference type="Proteomes" id="UP000032702">
    <property type="component" value="Unassembled WGS sequence"/>
</dbReference>
<evidence type="ECO:0000313" key="2">
    <source>
        <dbReference type="Proteomes" id="UP000032702"/>
    </source>
</evidence>
<comment type="caution">
    <text evidence="1">The sequence shown here is derived from an EMBL/GenBank/DDBJ whole genome shotgun (WGS) entry which is preliminary data.</text>
</comment>
<dbReference type="EMBL" id="AAMD01000098">
    <property type="protein sequence ID" value="EAU64932.1"/>
    <property type="molecule type" value="Genomic_DNA"/>
</dbReference>
<proteinExistence type="predicted"/>
<evidence type="ECO:0000313" key="1">
    <source>
        <dbReference type="EMBL" id="EAU64932.1"/>
    </source>
</evidence>